<dbReference type="AlphaFoldDB" id="A0AA38PH76"/>
<dbReference type="Gene3D" id="3.30.420.10">
    <property type="entry name" value="Ribonuclease H-like superfamily/Ribonuclease H"/>
    <property type="match status" value="1"/>
</dbReference>
<dbReference type="SUPFAM" id="SSF53098">
    <property type="entry name" value="Ribonuclease H-like"/>
    <property type="match status" value="1"/>
</dbReference>
<proteinExistence type="predicted"/>
<dbReference type="InterPro" id="IPR012337">
    <property type="entry name" value="RNaseH-like_sf"/>
</dbReference>
<evidence type="ECO:0000259" key="3">
    <source>
        <dbReference type="Pfam" id="PF01612"/>
    </source>
</evidence>
<organism evidence="4 5">
    <name type="scientific">Lentinula raphanica</name>
    <dbReference type="NCBI Taxonomy" id="153919"/>
    <lineage>
        <taxon>Eukaryota</taxon>
        <taxon>Fungi</taxon>
        <taxon>Dikarya</taxon>
        <taxon>Basidiomycota</taxon>
        <taxon>Agaricomycotina</taxon>
        <taxon>Agaricomycetes</taxon>
        <taxon>Agaricomycetidae</taxon>
        <taxon>Agaricales</taxon>
        <taxon>Marasmiineae</taxon>
        <taxon>Omphalotaceae</taxon>
        <taxon>Lentinula</taxon>
    </lineage>
</organism>
<feature type="signal peptide" evidence="2">
    <location>
        <begin position="1"/>
        <end position="18"/>
    </location>
</feature>
<dbReference type="InterPro" id="IPR002562">
    <property type="entry name" value="3'-5'_exonuclease_dom"/>
</dbReference>
<name>A0AA38PH76_9AGAR</name>
<dbReference type="InterPro" id="IPR036397">
    <property type="entry name" value="RNaseH_sf"/>
</dbReference>
<evidence type="ECO:0000313" key="5">
    <source>
        <dbReference type="Proteomes" id="UP001163846"/>
    </source>
</evidence>
<feature type="compositionally biased region" description="Basic and acidic residues" evidence="1">
    <location>
        <begin position="362"/>
        <end position="417"/>
    </location>
</feature>
<dbReference type="EMBL" id="MU806004">
    <property type="protein sequence ID" value="KAJ3842481.1"/>
    <property type="molecule type" value="Genomic_DNA"/>
</dbReference>
<dbReference type="GO" id="GO:0008408">
    <property type="term" value="F:3'-5' exonuclease activity"/>
    <property type="evidence" value="ECO:0007669"/>
    <property type="project" value="InterPro"/>
</dbReference>
<dbReference type="PANTHER" id="PTHR46814">
    <property type="entry name" value="EGALITARIAN, ISOFORM B"/>
    <property type="match status" value="1"/>
</dbReference>
<gene>
    <name evidence="4" type="ORF">F5878DRAFT_392313</name>
</gene>
<dbReference type="PANTHER" id="PTHR46814:SF1">
    <property type="entry name" value="EGALITARIAN, ISOFORM B"/>
    <property type="match status" value="1"/>
</dbReference>
<dbReference type="GO" id="GO:0006139">
    <property type="term" value="P:nucleobase-containing compound metabolic process"/>
    <property type="evidence" value="ECO:0007669"/>
    <property type="project" value="InterPro"/>
</dbReference>
<accession>A0AA38PH76</accession>
<evidence type="ECO:0000256" key="1">
    <source>
        <dbReference type="SAM" id="MobiDB-lite"/>
    </source>
</evidence>
<keyword evidence="2" id="KW-0732">Signal</keyword>
<keyword evidence="5" id="KW-1185">Reference proteome</keyword>
<comment type="caution">
    <text evidence="4">The sequence shown here is derived from an EMBL/GenBank/DDBJ whole genome shotgun (WGS) entry which is preliminary data.</text>
</comment>
<protein>
    <submittedName>
        <fullName evidence="4">Ribonuclease H-like domain-containing protein</fullName>
    </submittedName>
</protein>
<dbReference type="Pfam" id="PF01612">
    <property type="entry name" value="DNA_pol_A_exo1"/>
    <property type="match status" value="1"/>
</dbReference>
<feature type="region of interest" description="Disordered" evidence="1">
    <location>
        <begin position="339"/>
        <end position="485"/>
    </location>
</feature>
<feature type="compositionally biased region" description="Basic and acidic residues" evidence="1">
    <location>
        <begin position="426"/>
        <end position="449"/>
    </location>
</feature>
<dbReference type="Proteomes" id="UP001163846">
    <property type="component" value="Unassembled WGS sequence"/>
</dbReference>
<dbReference type="GO" id="GO:0003676">
    <property type="term" value="F:nucleic acid binding"/>
    <property type="evidence" value="ECO:0007669"/>
    <property type="project" value="InterPro"/>
</dbReference>
<evidence type="ECO:0000256" key="2">
    <source>
        <dbReference type="SAM" id="SignalP"/>
    </source>
</evidence>
<sequence length="542" mass="61815">MNMPNFALCNTPFSVIAAVSLLNASPAIIVDCEALQLGTRGGILSLISIRSISPKPSYCYLFDALALSSSYLQPLFNLLTNPNILKVFYDGRRDWCAFYYTYKVRIRNVLDLQLVDLTSRFMRGEGTAQQRQRLLRLFTLEQIKQNEAKFAHVHVLNGLAASLKEHVFLYKRPFGLNKQRVDHDDWLIRPLPIDYLHYAAQDVEIIHVLYAYFIQAGYITRNPFLFSQSEHYISLWSDAIPEPDDVYRANPLLPLEILQIPELSVTSSSPSFLCQGCSRALSPLSFHIEPRLPSTRLLCCVCSVVQLWQERWRPWEMVKPKRVHEEVWRQEVQIKAWQRESARQEAGNKVQPKAGMKAQKTSRREEKRQAKQEAEKKAQQENARREAEDRARKAAADAKVRRETRDKARREAEENARRKAVNKARQVAEVKAQSEAKARVKANREARAERKARRKAERKQGQQGQNTEKLEGSVTTAGVGDDPPNERCISAPPLSPMIVIVSSPSPHQWSRLSICDGAVSDRCHSSPPTTLSAVVNDHHLDF</sequence>
<feature type="chain" id="PRO_5041314656" evidence="2">
    <location>
        <begin position="19"/>
        <end position="542"/>
    </location>
</feature>
<reference evidence="4" key="1">
    <citation type="submission" date="2022-08" db="EMBL/GenBank/DDBJ databases">
        <authorList>
            <consortium name="DOE Joint Genome Institute"/>
            <person name="Min B."/>
            <person name="Riley R."/>
            <person name="Sierra-Patev S."/>
            <person name="Naranjo-Ortiz M."/>
            <person name="Looney B."/>
            <person name="Konkel Z."/>
            <person name="Slot J.C."/>
            <person name="Sakamoto Y."/>
            <person name="Steenwyk J.L."/>
            <person name="Rokas A."/>
            <person name="Carro J."/>
            <person name="Camarero S."/>
            <person name="Ferreira P."/>
            <person name="Molpeceres G."/>
            <person name="Ruiz-Duenas F.J."/>
            <person name="Serrano A."/>
            <person name="Henrissat B."/>
            <person name="Drula E."/>
            <person name="Hughes K.W."/>
            <person name="Mata J.L."/>
            <person name="Ishikawa N.K."/>
            <person name="Vargas-Isla R."/>
            <person name="Ushijima S."/>
            <person name="Smith C.A."/>
            <person name="Ahrendt S."/>
            <person name="Andreopoulos W."/>
            <person name="He G."/>
            <person name="Labutti K."/>
            <person name="Lipzen A."/>
            <person name="Ng V."/>
            <person name="Sandor L."/>
            <person name="Barry K."/>
            <person name="Martinez A.T."/>
            <person name="Xiao Y."/>
            <person name="Gibbons J.G."/>
            <person name="Terashima K."/>
            <person name="Hibbett D.S."/>
            <person name="Grigoriev I.V."/>
        </authorList>
    </citation>
    <scope>NUCLEOTIDE SEQUENCE</scope>
    <source>
        <strain evidence="4">TFB9207</strain>
    </source>
</reference>
<feature type="domain" description="3'-5' exonuclease" evidence="3">
    <location>
        <begin position="17"/>
        <end position="212"/>
    </location>
</feature>
<evidence type="ECO:0000313" key="4">
    <source>
        <dbReference type="EMBL" id="KAJ3842481.1"/>
    </source>
</evidence>